<keyword evidence="9" id="KW-1185">Reference proteome</keyword>
<accession>A0AAD5WUK8</accession>
<keyword evidence="3" id="KW-0719">Serine esterase</keyword>
<dbReference type="InterPro" id="IPR011150">
    <property type="entry name" value="Cutinase_monf"/>
</dbReference>
<name>A0AAD5WUK8_9PEZI</name>
<dbReference type="Gene3D" id="3.40.50.1820">
    <property type="entry name" value="alpha/beta hydrolase"/>
    <property type="match status" value="1"/>
</dbReference>
<dbReference type="SUPFAM" id="SSF53474">
    <property type="entry name" value="alpha/beta-Hydrolases"/>
    <property type="match status" value="1"/>
</dbReference>
<keyword evidence="4" id="KW-0732">Signal</keyword>
<dbReference type="AlphaFoldDB" id="A0AAD5WUK8"/>
<organism evidence="8 9">
    <name type="scientific">Zalerion maritima</name>
    <dbReference type="NCBI Taxonomy" id="339359"/>
    <lineage>
        <taxon>Eukaryota</taxon>
        <taxon>Fungi</taxon>
        <taxon>Dikarya</taxon>
        <taxon>Ascomycota</taxon>
        <taxon>Pezizomycotina</taxon>
        <taxon>Sordariomycetes</taxon>
        <taxon>Lulworthiomycetidae</taxon>
        <taxon>Lulworthiales</taxon>
        <taxon>Lulworthiaceae</taxon>
        <taxon>Zalerion</taxon>
    </lineage>
</organism>
<evidence type="ECO:0000256" key="4">
    <source>
        <dbReference type="ARBA" id="ARBA00022729"/>
    </source>
</evidence>
<dbReference type="GO" id="GO:0016052">
    <property type="term" value="P:carbohydrate catabolic process"/>
    <property type="evidence" value="ECO:0007669"/>
    <property type="project" value="TreeGrafter"/>
</dbReference>
<dbReference type="Pfam" id="PF01083">
    <property type="entry name" value="Cutinase"/>
    <property type="match status" value="1"/>
</dbReference>
<protein>
    <recommendedName>
        <fullName evidence="2">cutinase</fullName>
        <ecNumber evidence="2">3.1.1.74</ecNumber>
    </recommendedName>
</protein>
<evidence type="ECO:0000313" key="8">
    <source>
        <dbReference type="EMBL" id="KAJ2902481.1"/>
    </source>
</evidence>
<dbReference type="Proteomes" id="UP001201980">
    <property type="component" value="Unassembled WGS sequence"/>
</dbReference>
<evidence type="ECO:0000256" key="2">
    <source>
        <dbReference type="ARBA" id="ARBA00013095"/>
    </source>
</evidence>
<proteinExistence type="inferred from homology"/>
<reference evidence="8" key="1">
    <citation type="submission" date="2022-07" db="EMBL/GenBank/DDBJ databases">
        <title>Draft genome sequence of Zalerion maritima ATCC 34329, a (micro)plastics degrading marine fungus.</title>
        <authorList>
            <person name="Paco A."/>
            <person name="Goncalves M.F.M."/>
            <person name="Rocha-Santos T.A.P."/>
            <person name="Alves A."/>
        </authorList>
    </citation>
    <scope>NUCLEOTIDE SEQUENCE</scope>
    <source>
        <strain evidence="8">ATCC 34329</strain>
    </source>
</reference>
<evidence type="ECO:0000313" key="9">
    <source>
        <dbReference type="Proteomes" id="UP001201980"/>
    </source>
</evidence>
<dbReference type="EMBL" id="JAKWBI020000111">
    <property type="protein sequence ID" value="KAJ2902481.1"/>
    <property type="molecule type" value="Genomic_DNA"/>
</dbReference>
<dbReference type="InterPro" id="IPR029058">
    <property type="entry name" value="AB_hydrolase_fold"/>
</dbReference>
<evidence type="ECO:0000256" key="3">
    <source>
        <dbReference type="ARBA" id="ARBA00022487"/>
    </source>
</evidence>
<dbReference type="GO" id="GO:0005576">
    <property type="term" value="C:extracellular region"/>
    <property type="evidence" value="ECO:0007669"/>
    <property type="project" value="InterPro"/>
</dbReference>
<comment type="similarity">
    <text evidence="1">Belongs to the cutinase family.</text>
</comment>
<evidence type="ECO:0000256" key="1">
    <source>
        <dbReference type="ARBA" id="ARBA00007534"/>
    </source>
</evidence>
<evidence type="ECO:0000256" key="7">
    <source>
        <dbReference type="ARBA" id="ARBA00034045"/>
    </source>
</evidence>
<dbReference type="GO" id="GO:0050525">
    <property type="term" value="F:cutinase activity"/>
    <property type="evidence" value="ECO:0007669"/>
    <property type="project" value="UniProtKB-EC"/>
</dbReference>
<dbReference type="PANTHER" id="PTHR48250:SF1">
    <property type="entry name" value="CUTINASE"/>
    <property type="match status" value="1"/>
</dbReference>
<dbReference type="PANTHER" id="PTHR48250">
    <property type="entry name" value="CUTINASE 2-RELATED"/>
    <property type="match status" value="1"/>
</dbReference>
<dbReference type="EC" id="3.1.1.74" evidence="2"/>
<evidence type="ECO:0000256" key="5">
    <source>
        <dbReference type="ARBA" id="ARBA00022801"/>
    </source>
</evidence>
<gene>
    <name evidence="8" type="ORF">MKZ38_000531</name>
</gene>
<evidence type="ECO:0000256" key="6">
    <source>
        <dbReference type="ARBA" id="ARBA00023157"/>
    </source>
</evidence>
<comment type="catalytic activity">
    <reaction evidence="7">
        <text>cutin + H2O = cutin monomers.</text>
        <dbReference type="EC" id="3.1.1.74"/>
    </reaction>
</comment>
<keyword evidence="5" id="KW-0378">Hydrolase</keyword>
<comment type="caution">
    <text evidence="8">The sequence shown here is derived from an EMBL/GenBank/DDBJ whole genome shotgun (WGS) entry which is preliminary data.</text>
</comment>
<dbReference type="InterPro" id="IPR000675">
    <property type="entry name" value="Cutinase/axe"/>
</dbReference>
<sequence>MPSLCHSHFPLPPQQSFSVSYSFFPPPSPIFLTTSTSYRNHEGNNNVLLPNLAGQYSISQPQNLNPNPTSVRRDNPRRTLLRHLRRHNHHLRLGHHRSWKHRLLAGPPFFDAVADMVGGASLVTVQGVDYPADIPRFLAGRDADGSKEMASLAQQAMTQCPYTKAVTAGYSQGGQLVPNAADMLGSDANNVAGAVILGDPGGLTDAFPKPWGLNTKVVSAM</sequence>
<keyword evidence="6" id="KW-1015">Disulfide bond</keyword>
<dbReference type="SMART" id="SM01110">
    <property type="entry name" value="Cutinase"/>
    <property type="match status" value="1"/>
</dbReference>